<dbReference type="SUPFAM" id="SSF56112">
    <property type="entry name" value="Protein kinase-like (PK-like)"/>
    <property type="match status" value="1"/>
</dbReference>
<dbReference type="PANTHER" id="PTHR46008:SF25">
    <property type="entry name" value="PROTEIN KINASE DOMAIN-CONTAINING PROTEIN"/>
    <property type="match status" value="1"/>
</dbReference>
<gene>
    <name evidence="4" type="ORF">HUJ06_003139</name>
</gene>
<evidence type="ECO:0000313" key="4">
    <source>
        <dbReference type="EMBL" id="DAD44909.1"/>
    </source>
</evidence>
<organism evidence="4 5">
    <name type="scientific">Nelumbo nucifera</name>
    <name type="common">Sacred lotus</name>
    <dbReference type="NCBI Taxonomy" id="4432"/>
    <lineage>
        <taxon>Eukaryota</taxon>
        <taxon>Viridiplantae</taxon>
        <taxon>Streptophyta</taxon>
        <taxon>Embryophyta</taxon>
        <taxon>Tracheophyta</taxon>
        <taxon>Spermatophyta</taxon>
        <taxon>Magnoliopsida</taxon>
        <taxon>Proteales</taxon>
        <taxon>Nelumbonaceae</taxon>
        <taxon>Nelumbo</taxon>
    </lineage>
</organism>
<dbReference type="Proteomes" id="UP000607653">
    <property type="component" value="Unassembled WGS sequence"/>
</dbReference>
<dbReference type="GO" id="GO:0005524">
    <property type="term" value="F:ATP binding"/>
    <property type="evidence" value="ECO:0007669"/>
    <property type="project" value="UniProtKB-KW"/>
</dbReference>
<dbReference type="AlphaFoldDB" id="A0A822ZNG7"/>
<reference evidence="4 5" key="1">
    <citation type="journal article" date="2020" name="Mol. Biol. Evol.">
        <title>Distinct Expression and Methylation Patterns for Genes with Different Fates following a Single Whole-Genome Duplication in Flowering Plants.</title>
        <authorList>
            <person name="Shi T."/>
            <person name="Rahmani R.S."/>
            <person name="Gugger P.F."/>
            <person name="Wang M."/>
            <person name="Li H."/>
            <person name="Zhang Y."/>
            <person name="Li Z."/>
            <person name="Wang Q."/>
            <person name="Van de Peer Y."/>
            <person name="Marchal K."/>
            <person name="Chen J."/>
        </authorList>
    </citation>
    <scope>NUCLEOTIDE SEQUENCE [LARGE SCALE GENOMIC DNA]</scope>
    <source>
        <tissue evidence="4">Leaf</tissue>
    </source>
</reference>
<dbReference type="EMBL" id="DUZY01000007">
    <property type="protein sequence ID" value="DAD44909.1"/>
    <property type="molecule type" value="Genomic_DNA"/>
</dbReference>
<keyword evidence="1" id="KW-0547">Nucleotide-binding</keyword>
<feature type="domain" description="Protein kinase" evidence="3">
    <location>
        <begin position="8"/>
        <end position="62"/>
    </location>
</feature>
<accession>A0A822ZNG7</accession>
<dbReference type="GO" id="GO:0004672">
    <property type="term" value="F:protein kinase activity"/>
    <property type="evidence" value="ECO:0007669"/>
    <property type="project" value="InterPro"/>
</dbReference>
<dbReference type="InterPro" id="IPR011009">
    <property type="entry name" value="Kinase-like_dom_sf"/>
</dbReference>
<evidence type="ECO:0000256" key="2">
    <source>
        <dbReference type="ARBA" id="ARBA00022840"/>
    </source>
</evidence>
<dbReference type="PANTHER" id="PTHR46008">
    <property type="entry name" value="LEAF RUST 10 DISEASE-RESISTANCE LOCUS RECEPTOR-LIKE PROTEIN KINASE-LIKE 1.4"/>
    <property type="match status" value="1"/>
</dbReference>
<sequence length="62" mass="6660">MKKETNNFSKDRLLGAGGYGEVYKGVLEDGTIISVKCTKLGNTKSADQVLNEVRILVSGEPS</sequence>
<dbReference type="Gene3D" id="3.30.200.20">
    <property type="entry name" value="Phosphorylase Kinase, domain 1"/>
    <property type="match status" value="1"/>
</dbReference>
<evidence type="ECO:0000259" key="3">
    <source>
        <dbReference type="PROSITE" id="PS50011"/>
    </source>
</evidence>
<dbReference type="InterPro" id="IPR000719">
    <property type="entry name" value="Prot_kinase_dom"/>
</dbReference>
<evidence type="ECO:0000256" key="1">
    <source>
        <dbReference type="ARBA" id="ARBA00022741"/>
    </source>
</evidence>
<comment type="caution">
    <text evidence="4">The sequence shown here is derived from an EMBL/GenBank/DDBJ whole genome shotgun (WGS) entry which is preliminary data.</text>
</comment>
<proteinExistence type="predicted"/>
<keyword evidence="2" id="KW-0067">ATP-binding</keyword>
<name>A0A822ZNG7_NELNU</name>
<dbReference type="PROSITE" id="PS50011">
    <property type="entry name" value="PROTEIN_KINASE_DOM"/>
    <property type="match status" value="1"/>
</dbReference>
<evidence type="ECO:0000313" key="5">
    <source>
        <dbReference type="Proteomes" id="UP000607653"/>
    </source>
</evidence>
<keyword evidence="5" id="KW-1185">Reference proteome</keyword>
<protein>
    <recommendedName>
        <fullName evidence="3">Protein kinase domain-containing protein</fullName>
    </recommendedName>
</protein>